<keyword evidence="7" id="KW-1185">Reference proteome</keyword>
<dbReference type="PANTHER" id="PTHR43033:SF3">
    <property type="entry name" value="TRNA(ILE)-LYSIDINE SYNTHETASE"/>
    <property type="match status" value="1"/>
</dbReference>
<proteinExistence type="predicted"/>
<name>A0AA36MYH9_9DINO</name>
<keyword evidence="4" id="KW-0067">ATP-binding</keyword>
<feature type="domain" description="tRNA(Ile)-lysidine/2-thiocytidine synthase N-terminal" evidence="5">
    <location>
        <begin position="263"/>
        <end position="444"/>
    </location>
</feature>
<dbReference type="SUPFAM" id="SSF52402">
    <property type="entry name" value="Adenine nucleotide alpha hydrolases-like"/>
    <property type="match status" value="1"/>
</dbReference>
<sequence length="689" mass="77198">MAEAADLLSAVQRFHRLWFPDAAQPDAVQGFWFGAKRPRDRKLFRSLHDQFYEPLQRAEQLFQERAEVLLTLPVGSQLLVAIFLDQQCRNERALRPPDAEQIEAMITSCSAFARQLAERVMSCAGSADIQLATGASRAQLCFFTLVLRHTRRLPDVRAAQRLLESLAPCEVVTAFRRHNGAVLQQLESQAYVEKALRSHRPRKAVAPACAPCDRQCLAPMCREGMADGLAWQDSWPSLAAHPLCLELKQSLEQRSLADPSCHLVLSYSGGVDSTAHLLLLLALKRQSRQFPNVSCLLLCYPNREAEEVEAEKMWAAWVCQQLEADLFMYEVCLARPHAENGEEVGVTREEYERWTKEIRFRMYRCLLEDCPGRSAVILGHHQDDVDENRLDHLMKGHVLGDVEGMWAWREIHGVQLFRPLLHRRKVDFTRLLEAYPTPHFRDSTPAWSVRGATRRALDGLRPAEGAELSELLGSCGRLSKEVGQEVDSSIALWAQHHVGNLQLPKGATGVAIRLRELFQLQVGARLAEVKRLISRIRELWNPLAEAPAICAIPEALPDIEGLLFEKAFFAAAGGTQGSENLLDTRRAGHYHSSSGCSVNRRAVRHLYENIKASQKPQFSGGLTQELGYLYVSDSEVLVLYDASSHPDADFKTMRSSIVAAVAAWAEKGATVARTEVCGPFGWEEHKGIP</sequence>
<dbReference type="AlphaFoldDB" id="A0AA36MYH9"/>
<evidence type="ECO:0000256" key="2">
    <source>
        <dbReference type="ARBA" id="ARBA00022694"/>
    </source>
</evidence>
<reference evidence="6" key="1">
    <citation type="submission" date="2023-08" db="EMBL/GenBank/DDBJ databases">
        <authorList>
            <person name="Chen Y."/>
            <person name="Shah S."/>
            <person name="Dougan E. K."/>
            <person name="Thang M."/>
            <person name="Chan C."/>
        </authorList>
    </citation>
    <scope>NUCLEOTIDE SEQUENCE</scope>
</reference>
<organism evidence="6 7">
    <name type="scientific">Effrenium voratum</name>
    <dbReference type="NCBI Taxonomy" id="2562239"/>
    <lineage>
        <taxon>Eukaryota</taxon>
        <taxon>Sar</taxon>
        <taxon>Alveolata</taxon>
        <taxon>Dinophyceae</taxon>
        <taxon>Suessiales</taxon>
        <taxon>Symbiodiniaceae</taxon>
        <taxon>Effrenium</taxon>
    </lineage>
</organism>
<evidence type="ECO:0000256" key="1">
    <source>
        <dbReference type="ARBA" id="ARBA00022598"/>
    </source>
</evidence>
<dbReference type="Gene3D" id="3.40.50.620">
    <property type="entry name" value="HUPs"/>
    <property type="match status" value="1"/>
</dbReference>
<keyword evidence="3" id="KW-0547">Nucleotide-binding</keyword>
<dbReference type="Pfam" id="PF01171">
    <property type="entry name" value="ATP_bind_3"/>
    <property type="match status" value="1"/>
</dbReference>
<gene>
    <name evidence="6" type="ORF">EVOR1521_LOCUS14124</name>
</gene>
<evidence type="ECO:0000313" key="6">
    <source>
        <dbReference type="EMBL" id="CAJ1388200.1"/>
    </source>
</evidence>
<keyword evidence="2" id="KW-0819">tRNA processing</keyword>
<comment type="caution">
    <text evidence="6">The sequence shown here is derived from an EMBL/GenBank/DDBJ whole genome shotgun (WGS) entry which is preliminary data.</text>
</comment>
<dbReference type="GO" id="GO:0016879">
    <property type="term" value="F:ligase activity, forming carbon-nitrogen bonds"/>
    <property type="evidence" value="ECO:0007669"/>
    <property type="project" value="InterPro"/>
</dbReference>
<evidence type="ECO:0000256" key="3">
    <source>
        <dbReference type="ARBA" id="ARBA00022741"/>
    </source>
</evidence>
<evidence type="ECO:0000256" key="4">
    <source>
        <dbReference type="ARBA" id="ARBA00022840"/>
    </source>
</evidence>
<dbReference type="Proteomes" id="UP001178507">
    <property type="component" value="Unassembled WGS sequence"/>
</dbReference>
<dbReference type="EMBL" id="CAUJNA010001655">
    <property type="protein sequence ID" value="CAJ1388200.1"/>
    <property type="molecule type" value="Genomic_DNA"/>
</dbReference>
<evidence type="ECO:0000259" key="5">
    <source>
        <dbReference type="Pfam" id="PF01171"/>
    </source>
</evidence>
<dbReference type="GO" id="GO:0005524">
    <property type="term" value="F:ATP binding"/>
    <property type="evidence" value="ECO:0007669"/>
    <property type="project" value="UniProtKB-KW"/>
</dbReference>
<dbReference type="GO" id="GO:0008033">
    <property type="term" value="P:tRNA processing"/>
    <property type="evidence" value="ECO:0007669"/>
    <property type="project" value="UniProtKB-KW"/>
</dbReference>
<accession>A0AA36MYH9</accession>
<dbReference type="InterPro" id="IPR011063">
    <property type="entry name" value="TilS/TtcA_N"/>
</dbReference>
<protein>
    <recommendedName>
        <fullName evidence="5">tRNA(Ile)-lysidine/2-thiocytidine synthase N-terminal domain-containing protein</fullName>
    </recommendedName>
</protein>
<evidence type="ECO:0000313" key="7">
    <source>
        <dbReference type="Proteomes" id="UP001178507"/>
    </source>
</evidence>
<dbReference type="PANTHER" id="PTHR43033">
    <property type="entry name" value="TRNA(ILE)-LYSIDINE SYNTHASE-RELATED"/>
    <property type="match status" value="1"/>
</dbReference>
<dbReference type="InterPro" id="IPR012094">
    <property type="entry name" value="tRNA_Ile_lys_synt"/>
</dbReference>
<keyword evidence="1" id="KW-0436">Ligase</keyword>
<dbReference type="InterPro" id="IPR014729">
    <property type="entry name" value="Rossmann-like_a/b/a_fold"/>
</dbReference>